<evidence type="ECO:0000313" key="2">
    <source>
        <dbReference type="EMBL" id="KIT17572.1"/>
    </source>
</evidence>
<keyword evidence="3" id="KW-1185">Reference proteome</keyword>
<keyword evidence="1" id="KW-0472">Membrane</keyword>
<dbReference type="PATRIC" id="fig|935700.4.peg.803"/>
<sequence length="56" mass="5829">MFDVDPIAMIFYAGVCAALAAYAPQQVSRLRRLMLGALVGLIAAATLPPARGLLGL</sequence>
<name>A0A0D1CRZ2_9RHOB</name>
<feature type="transmembrane region" description="Helical" evidence="1">
    <location>
        <begin position="6"/>
        <end position="23"/>
    </location>
</feature>
<proteinExistence type="predicted"/>
<dbReference type="STRING" id="935700.jaqu_07620"/>
<organism evidence="2 3">
    <name type="scientific">Jannaschia aquimarina</name>
    <dbReference type="NCBI Taxonomy" id="935700"/>
    <lineage>
        <taxon>Bacteria</taxon>
        <taxon>Pseudomonadati</taxon>
        <taxon>Pseudomonadota</taxon>
        <taxon>Alphaproteobacteria</taxon>
        <taxon>Rhodobacterales</taxon>
        <taxon>Roseobacteraceae</taxon>
        <taxon>Jannaschia</taxon>
    </lineage>
</organism>
<reference evidence="2 3" key="1">
    <citation type="submission" date="2015-02" db="EMBL/GenBank/DDBJ databases">
        <title>Genome Sequence of Jannaschia aquimarina DSM28248, a member of the Roseobacter clade.</title>
        <authorList>
            <person name="Voget S."/>
            <person name="Daniel R."/>
        </authorList>
    </citation>
    <scope>NUCLEOTIDE SEQUENCE [LARGE SCALE GENOMIC DNA]</scope>
    <source>
        <strain evidence="2 3">GSW-M26</strain>
    </source>
</reference>
<dbReference type="AlphaFoldDB" id="A0A0D1CRZ2"/>
<evidence type="ECO:0000313" key="3">
    <source>
        <dbReference type="Proteomes" id="UP000032232"/>
    </source>
</evidence>
<keyword evidence="1" id="KW-0812">Transmembrane</keyword>
<feature type="transmembrane region" description="Helical" evidence="1">
    <location>
        <begin position="35"/>
        <end position="54"/>
    </location>
</feature>
<gene>
    <name evidence="2" type="ORF">jaqu_07620</name>
</gene>
<comment type="caution">
    <text evidence="2">The sequence shown here is derived from an EMBL/GenBank/DDBJ whole genome shotgun (WGS) entry which is preliminary data.</text>
</comment>
<evidence type="ECO:0000256" key="1">
    <source>
        <dbReference type="SAM" id="Phobius"/>
    </source>
</evidence>
<accession>A0A0D1CRZ2</accession>
<dbReference type="EMBL" id="JYFE01000017">
    <property type="protein sequence ID" value="KIT17572.1"/>
    <property type="molecule type" value="Genomic_DNA"/>
</dbReference>
<protein>
    <submittedName>
        <fullName evidence="2">Uncharacterized protein</fullName>
    </submittedName>
</protein>
<dbReference type="RefSeq" id="WP_161793818.1">
    <property type="nucleotide sequence ID" value="NZ_FZPF01000002.1"/>
</dbReference>
<dbReference type="Proteomes" id="UP000032232">
    <property type="component" value="Unassembled WGS sequence"/>
</dbReference>
<keyword evidence="1" id="KW-1133">Transmembrane helix</keyword>